<evidence type="ECO:0000256" key="1">
    <source>
        <dbReference type="SAM" id="Coils"/>
    </source>
</evidence>
<dbReference type="EMBL" id="CAMXCT010001989">
    <property type="protein sequence ID" value="CAI3994718.1"/>
    <property type="molecule type" value="Genomic_DNA"/>
</dbReference>
<dbReference type="EMBL" id="CAMXCT030001989">
    <property type="protein sequence ID" value="CAL4782030.1"/>
    <property type="molecule type" value="Genomic_DNA"/>
</dbReference>
<proteinExistence type="predicted"/>
<sequence length="257" mass="28858">MDEVQSSCRVGTIQFGTSSKVRSLRRRVEELQEEVAQLKEEAGAEEAERLLDEAQAQLPEEAAVGTALAQAEIGEPHLYFTLRDKPAILERTADIAYHGHIKEEEGLDCYVSFPGKYAAGWDALIKEHHGQSVACVFLCTPADGLGMHHKGPSGDCYCHTIYGQRDFRTFGYLKVLPASCSKDEMKIEVEKAEATNTVVVRVDATRETKQEAEQKARKAWEDSGRVASWGCQWFHTWKEQVAQAVKLRQRLKVVFFP</sequence>
<gene>
    <name evidence="2" type="ORF">C1SCF055_LOCUS21344</name>
</gene>
<evidence type="ECO:0000313" key="2">
    <source>
        <dbReference type="EMBL" id="CAI3994718.1"/>
    </source>
</evidence>
<reference evidence="3 4" key="2">
    <citation type="submission" date="2024-05" db="EMBL/GenBank/DDBJ databases">
        <authorList>
            <person name="Chen Y."/>
            <person name="Shah S."/>
            <person name="Dougan E. K."/>
            <person name="Thang M."/>
            <person name="Chan C."/>
        </authorList>
    </citation>
    <scope>NUCLEOTIDE SEQUENCE [LARGE SCALE GENOMIC DNA]</scope>
</reference>
<evidence type="ECO:0000313" key="4">
    <source>
        <dbReference type="Proteomes" id="UP001152797"/>
    </source>
</evidence>
<comment type="caution">
    <text evidence="2">The sequence shown here is derived from an EMBL/GenBank/DDBJ whole genome shotgun (WGS) entry which is preliminary data.</text>
</comment>
<reference evidence="2" key="1">
    <citation type="submission" date="2022-10" db="EMBL/GenBank/DDBJ databases">
        <authorList>
            <person name="Chen Y."/>
            <person name="Dougan E. K."/>
            <person name="Chan C."/>
            <person name="Rhodes N."/>
            <person name="Thang M."/>
        </authorList>
    </citation>
    <scope>NUCLEOTIDE SEQUENCE</scope>
</reference>
<dbReference type="OrthoDB" id="446870at2759"/>
<accession>A0A9P1CPQ3</accession>
<dbReference type="Proteomes" id="UP001152797">
    <property type="component" value="Unassembled WGS sequence"/>
</dbReference>
<evidence type="ECO:0000313" key="3">
    <source>
        <dbReference type="EMBL" id="CAL4782030.1"/>
    </source>
</evidence>
<feature type="coiled-coil region" evidence="1">
    <location>
        <begin position="21"/>
        <end position="64"/>
    </location>
</feature>
<keyword evidence="1" id="KW-0175">Coiled coil</keyword>
<organism evidence="2">
    <name type="scientific">Cladocopium goreaui</name>
    <dbReference type="NCBI Taxonomy" id="2562237"/>
    <lineage>
        <taxon>Eukaryota</taxon>
        <taxon>Sar</taxon>
        <taxon>Alveolata</taxon>
        <taxon>Dinophyceae</taxon>
        <taxon>Suessiales</taxon>
        <taxon>Symbiodiniaceae</taxon>
        <taxon>Cladocopium</taxon>
    </lineage>
</organism>
<protein>
    <submittedName>
        <fullName evidence="2">Uncharacterized protein</fullName>
    </submittedName>
</protein>
<dbReference type="AlphaFoldDB" id="A0A9P1CPQ3"/>
<keyword evidence="4" id="KW-1185">Reference proteome</keyword>
<name>A0A9P1CPQ3_9DINO</name>
<dbReference type="EMBL" id="CAMXCT020001989">
    <property type="protein sequence ID" value="CAL1148093.1"/>
    <property type="molecule type" value="Genomic_DNA"/>
</dbReference>